<evidence type="ECO:0000259" key="3">
    <source>
        <dbReference type="Pfam" id="PF07589"/>
    </source>
</evidence>
<keyword evidence="5" id="KW-1185">Reference proteome</keyword>
<dbReference type="InterPro" id="IPR013424">
    <property type="entry name" value="Ice-binding_C"/>
</dbReference>
<organism evidence="4 5">
    <name type="scientific">Halochromatium glycolicum</name>
    <dbReference type="NCBI Taxonomy" id="85075"/>
    <lineage>
        <taxon>Bacteria</taxon>
        <taxon>Pseudomonadati</taxon>
        <taxon>Pseudomonadota</taxon>
        <taxon>Gammaproteobacteria</taxon>
        <taxon>Chromatiales</taxon>
        <taxon>Chromatiaceae</taxon>
        <taxon>Halochromatium</taxon>
    </lineage>
</organism>
<dbReference type="AlphaFoldDB" id="A0AAJ0U597"/>
<reference evidence="4" key="2">
    <citation type="journal article" date="2020" name="Microorganisms">
        <title>Osmotic Adaptation and Compatible Solute Biosynthesis of Phototrophic Bacteria as Revealed from Genome Analyses.</title>
        <authorList>
            <person name="Imhoff J.F."/>
            <person name="Rahn T."/>
            <person name="Kunzel S."/>
            <person name="Keller A."/>
            <person name="Neulinger S.C."/>
        </authorList>
    </citation>
    <scope>NUCLEOTIDE SEQUENCE</scope>
    <source>
        <strain evidence="4">DSM 11080</strain>
    </source>
</reference>
<keyword evidence="2" id="KW-0732">Signal</keyword>
<feature type="transmembrane region" description="Helical" evidence="1">
    <location>
        <begin position="167"/>
        <end position="184"/>
    </location>
</feature>
<protein>
    <recommendedName>
        <fullName evidence="3">Ice-binding protein C-terminal domain-containing protein</fullName>
    </recommendedName>
</protein>
<comment type="caution">
    <text evidence="4">The sequence shown here is derived from an EMBL/GenBank/DDBJ whole genome shotgun (WGS) entry which is preliminary data.</text>
</comment>
<keyword evidence="1" id="KW-0812">Transmembrane</keyword>
<feature type="domain" description="Ice-binding protein C-terminal" evidence="3">
    <location>
        <begin position="163"/>
        <end position="188"/>
    </location>
</feature>
<feature type="signal peptide" evidence="2">
    <location>
        <begin position="1"/>
        <end position="23"/>
    </location>
</feature>
<name>A0AAJ0U597_9GAMM</name>
<gene>
    <name evidence="4" type="ORF">CKO40_13485</name>
</gene>
<dbReference type="NCBIfam" id="TIGR02595">
    <property type="entry name" value="PEP_CTERM"/>
    <property type="match status" value="1"/>
</dbReference>
<evidence type="ECO:0000313" key="4">
    <source>
        <dbReference type="EMBL" id="MBK1705536.1"/>
    </source>
</evidence>
<dbReference type="RefSeq" id="WP_200346754.1">
    <property type="nucleotide sequence ID" value="NZ_NRSJ01000023.1"/>
</dbReference>
<feature type="chain" id="PRO_5042554640" description="Ice-binding protein C-terminal domain-containing protein" evidence="2">
    <location>
        <begin position="24"/>
        <end position="193"/>
    </location>
</feature>
<evidence type="ECO:0000256" key="1">
    <source>
        <dbReference type="SAM" id="Phobius"/>
    </source>
</evidence>
<dbReference type="Pfam" id="PF07589">
    <property type="entry name" value="PEP-CTERM"/>
    <property type="match status" value="1"/>
</dbReference>
<sequence length="193" mass="20178">MTINLKALIAAVLLASVAAPAWAIPLEPDGNVAPFASNGFTFTGGQLISDTSSILPAAEVTYLTTSALLGYSNPLTITLDAAMADPLFLVVWNRSTSAATIEGVPFNANGPKLITPTMINSTTYTVGTLDTSFEFGITGYRFGRTNPLQYFAAPEEPTPPSNAVPEPATSALLGLGFGALGLLARRRRDRVTA</sequence>
<dbReference type="Proteomes" id="UP001296776">
    <property type="component" value="Unassembled WGS sequence"/>
</dbReference>
<proteinExistence type="predicted"/>
<dbReference type="EMBL" id="NRSJ01000023">
    <property type="protein sequence ID" value="MBK1705536.1"/>
    <property type="molecule type" value="Genomic_DNA"/>
</dbReference>
<keyword evidence="1" id="KW-0472">Membrane</keyword>
<evidence type="ECO:0000313" key="5">
    <source>
        <dbReference type="Proteomes" id="UP001296776"/>
    </source>
</evidence>
<keyword evidence="1" id="KW-1133">Transmembrane helix</keyword>
<reference evidence="4" key="1">
    <citation type="submission" date="2017-08" db="EMBL/GenBank/DDBJ databases">
        <authorList>
            <person name="Imhoff J.F."/>
            <person name="Rahn T."/>
            <person name="Kuenzel S."/>
            <person name="Neulinger S.C."/>
        </authorList>
    </citation>
    <scope>NUCLEOTIDE SEQUENCE</scope>
    <source>
        <strain evidence="4">DSM 11080</strain>
    </source>
</reference>
<accession>A0AAJ0U597</accession>
<evidence type="ECO:0000256" key="2">
    <source>
        <dbReference type="SAM" id="SignalP"/>
    </source>
</evidence>